<proteinExistence type="inferred from homology"/>
<name>A0A835HXU1_9MAGN</name>
<dbReference type="EMBL" id="JADFTS010000004">
    <property type="protein sequence ID" value="KAF9608930.1"/>
    <property type="molecule type" value="Genomic_DNA"/>
</dbReference>
<comment type="caution">
    <text evidence="6">The sequence shown here is derived from an EMBL/GenBank/DDBJ whole genome shotgun (WGS) entry which is preliminary data.</text>
</comment>
<keyword evidence="4" id="KW-0812">Transmembrane</keyword>
<accession>A0A835HXU1</accession>
<protein>
    <recommendedName>
        <fullName evidence="5">AIG1-type G domain-containing protein</fullName>
    </recommendedName>
</protein>
<sequence>LFDFSVGSNIVGKEIVNCIRLDKDGIHAVLAVFSVRTRFSLEEEVAIQTLKNFFGEKIVDYMIVVFTGGDELEDNDETLEDYLGHECPKPLQFKCVILMQEILKSCKNRVVLFDNKARDESKKDEQLKELLSLVNKVIAENGGKPYTDEFFDKLKVKMLFTFIFIILFSCLCPSCVYSYAHIVAHYDFEFGVFKCSFISPTFEVFGIRRSILGIFANLEPMDYNVPLLFWSFPYMAHDATIMAVIECILGLSSFVEGAVGSLNLKIPLFERK</sequence>
<dbReference type="InterPro" id="IPR006703">
    <property type="entry name" value="G_AIG1"/>
</dbReference>
<keyword evidence="3" id="KW-0342">GTP-binding</keyword>
<organism evidence="6 7">
    <name type="scientific">Coptis chinensis</name>
    <dbReference type="NCBI Taxonomy" id="261450"/>
    <lineage>
        <taxon>Eukaryota</taxon>
        <taxon>Viridiplantae</taxon>
        <taxon>Streptophyta</taxon>
        <taxon>Embryophyta</taxon>
        <taxon>Tracheophyta</taxon>
        <taxon>Spermatophyta</taxon>
        <taxon>Magnoliopsida</taxon>
        <taxon>Ranunculales</taxon>
        <taxon>Ranunculaceae</taxon>
        <taxon>Coptidoideae</taxon>
        <taxon>Coptis</taxon>
    </lineage>
</organism>
<keyword evidence="4" id="KW-1133">Transmembrane helix</keyword>
<dbReference type="PANTHER" id="PTHR10903">
    <property type="entry name" value="GTPASE, IMAP FAMILY MEMBER-RELATED"/>
    <property type="match status" value="1"/>
</dbReference>
<keyword evidence="2" id="KW-0547">Nucleotide-binding</keyword>
<keyword evidence="7" id="KW-1185">Reference proteome</keyword>
<dbReference type="OrthoDB" id="8954335at2759"/>
<comment type="similarity">
    <text evidence="1">Belongs to the TRAFAC class TrmE-Era-EngA-EngB-Septin-like GTPase superfamily. AIG1/Toc34/Toc159-like paraseptin GTPase family. IAN subfamily.</text>
</comment>
<dbReference type="PANTHER" id="PTHR10903:SF184">
    <property type="entry name" value="GTP-BINDING PROTEIN A"/>
    <property type="match status" value="1"/>
</dbReference>
<dbReference type="FunFam" id="3.40.50.300:FF:000840">
    <property type="entry name" value="Immune-associated nucleotide-binding protein 9"/>
    <property type="match status" value="1"/>
</dbReference>
<dbReference type="AlphaFoldDB" id="A0A835HXU1"/>
<dbReference type="PROSITE" id="PS51720">
    <property type="entry name" value="G_AIG1"/>
    <property type="match status" value="1"/>
</dbReference>
<evidence type="ECO:0000259" key="5">
    <source>
        <dbReference type="PROSITE" id="PS51720"/>
    </source>
</evidence>
<gene>
    <name evidence="6" type="ORF">IFM89_012098</name>
</gene>
<feature type="domain" description="AIG1-type G" evidence="5">
    <location>
        <begin position="1"/>
        <end position="155"/>
    </location>
</feature>
<evidence type="ECO:0000256" key="3">
    <source>
        <dbReference type="ARBA" id="ARBA00023134"/>
    </source>
</evidence>
<evidence type="ECO:0000313" key="6">
    <source>
        <dbReference type="EMBL" id="KAF9608930.1"/>
    </source>
</evidence>
<dbReference type="Gene3D" id="3.40.50.300">
    <property type="entry name" value="P-loop containing nucleotide triphosphate hydrolases"/>
    <property type="match status" value="1"/>
</dbReference>
<dbReference type="InterPro" id="IPR027417">
    <property type="entry name" value="P-loop_NTPase"/>
</dbReference>
<reference evidence="6 7" key="1">
    <citation type="submission" date="2020-10" db="EMBL/GenBank/DDBJ databases">
        <title>The Coptis chinensis genome and diversification of protoberbering-type alkaloids.</title>
        <authorList>
            <person name="Wang B."/>
            <person name="Shu S."/>
            <person name="Song C."/>
            <person name="Liu Y."/>
        </authorList>
    </citation>
    <scope>NUCLEOTIDE SEQUENCE [LARGE SCALE GENOMIC DNA]</scope>
    <source>
        <strain evidence="6">HL-2020</strain>
        <tissue evidence="6">Leaf</tissue>
    </source>
</reference>
<keyword evidence="4" id="KW-0472">Membrane</keyword>
<feature type="non-terminal residue" evidence="6">
    <location>
        <position position="272"/>
    </location>
</feature>
<evidence type="ECO:0000256" key="2">
    <source>
        <dbReference type="ARBA" id="ARBA00022741"/>
    </source>
</evidence>
<dbReference type="Pfam" id="PF04548">
    <property type="entry name" value="AIG1"/>
    <property type="match status" value="1"/>
</dbReference>
<evidence type="ECO:0000313" key="7">
    <source>
        <dbReference type="Proteomes" id="UP000631114"/>
    </source>
</evidence>
<dbReference type="InterPro" id="IPR045058">
    <property type="entry name" value="GIMA/IAN/Toc"/>
</dbReference>
<evidence type="ECO:0000256" key="4">
    <source>
        <dbReference type="SAM" id="Phobius"/>
    </source>
</evidence>
<dbReference type="GO" id="GO:0005525">
    <property type="term" value="F:GTP binding"/>
    <property type="evidence" value="ECO:0007669"/>
    <property type="project" value="UniProtKB-KW"/>
</dbReference>
<dbReference type="Proteomes" id="UP000631114">
    <property type="component" value="Unassembled WGS sequence"/>
</dbReference>
<feature type="transmembrane region" description="Helical" evidence="4">
    <location>
        <begin position="159"/>
        <end position="180"/>
    </location>
</feature>
<evidence type="ECO:0000256" key="1">
    <source>
        <dbReference type="ARBA" id="ARBA00008535"/>
    </source>
</evidence>